<dbReference type="AlphaFoldDB" id="A0A8H5BAJ5"/>
<evidence type="ECO:0000313" key="3">
    <source>
        <dbReference type="Proteomes" id="UP000567179"/>
    </source>
</evidence>
<feature type="region of interest" description="Disordered" evidence="1">
    <location>
        <begin position="342"/>
        <end position="364"/>
    </location>
</feature>
<reference evidence="2 3" key="1">
    <citation type="journal article" date="2020" name="ISME J.">
        <title>Uncovering the hidden diversity of litter-decomposition mechanisms in mushroom-forming fungi.</title>
        <authorList>
            <person name="Floudas D."/>
            <person name="Bentzer J."/>
            <person name="Ahren D."/>
            <person name="Johansson T."/>
            <person name="Persson P."/>
            <person name="Tunlid A."/>
        </authorList>
    </citation>
    <scope>NUCLEOTIDE SEQUENCE [LARGE SCALE GENOMIC DNA]</scope>
    <source>
        <strain evidence="2 3">CBS 101986</strain>
    </source>
</reference>
<dbReference type="Proteomes" id="UP000567179">
    <property type="component" value="Unassembled WGS sequence"/>
</dbReference>
<comment type="caution">
    <text evidence="2">The sequence shown here is derived from an EMBL/GenBank/DDBJ whole genome shotgun (WGS) entry which is preliminary data.</text>
</comment>
<feature type="region of interest" description="Disordered" evidence="1">
    <location>
        <begin position="260"/>
        <end position="299"/>
    </location>
</feature>
<feature type="compositionally biased region" description="Polar residues" evidence="1">
    <location>
        <begin position="268"/>
        <end position="282"/>
    </location>
</feature>
<feature type="compositionally biased region" description="Low complexity" evidence="1">
    <location>
        <begin position="429"/>
        <end position="438"/>
    </location>
</feature>
<dbReference type="OrthoDB" id="2552978at2759"/>
<evidence type="ECO:0000313" key="2">
    <source>
        <dbReference type="EMBL" id="KAF5319291.1"/>
    </source>
</evidence>
<protein>
    <submittedName>
        <fullName evidence="2">Uncharacterized protein</fullName>
    </submittedName>
</protein>
<proteinExistence type="predicted"/>
<keyword evidence="3" id="KW-1185">Reference proteome</keyword>
<dbReference type="EMBL" id="JAACJJ010000029">
    <property type="protein sequence ID" value="KAF5319291.1"/>
    <property type="molecule type" value="Genomic_DNA"/>
</dbReference>
<feature type="compositionally biased region" description="Acidic residues" evidence="1">
    <location>
        <begin position="347"/>
        <end position="362"/>
    </location>
</feature>
<organism evidence="2 3">
    <name type="scientific">Psilocybe cf. subviscida</name>
    <dbReference type="NCBI Taxonomy" id="2480587"/>
    <lineage>
        <taxon>Eukaryota</taxon>
        <taxon>Fungi</taxon>
        <taxon>Dikarya</taxon>
        <taxon>Basidiomycota</taxon>
        <taxon>Agaricomycotina</taxon>
        <taxon>Agaricomycetes</taxon>
        <taxon>Agaricomycetidae</taxon>
        <taxon>Agaricales</taxon>
        <taxon>Agaricineae</taxon>
        <taxon>Strophariaceae</taxon>
        <taxon>Psilocybe</taxon>
    </lineage>
</organism>
<feature type="compositionally biased region" description="Acidic residues" evidence="1">
    <location>
        <begin position="444"/>
        <end position="457"/>
    </location>
</feature>
<name>A0A8H5BAJ5_9AGAR</name>
<accession>A0A8H5BAJ5</accession>
<feature type="region of interest" description="Disordered" evidence="1">
    <location>
        <begin position="417"/>
        <end position="496"/>
    </location>
</feature>
<feature type="compositionally biased region" description="Basic and acidic residues" evidence="1">
    <location>
        <begin position="465"/>
        <end position="488"/>
    </location>
</feature>
<evidence type="ECO:0000256" key="1">
    <source>
        <dbReference type="SAM" id="MobiDB-lite"/>
    </source>
</evidence>
<feature type="region of interest" description="Disordered" evidence="1">
    <location>
        <begin position="209"/>
        <end position="238"/>
    </location>
</feature>
<gene>
    <name evidence="2" type="ORF">D9619_008695</name>
</gene>
<feature type="compositionally biased region" description="Basic and acidic residues" evidence="1">
    <location>
        <begin position="419"/>
        <end position="428"/>
    </location>
</feature>
<sequence length="496" mass="55614">MSHNHRKRKHKPTGSAGYRNYPVVEASEPEQFLAHHQGYQPQPQSQTQSWAAPDTSNTVDPLRALYIQAHEADIIHGDAARAAAESLEVVEYRTVLTASGTREISVLPRIGSALIQWGDSTSGTRTKSKVVILPTKANVVGVDFVGDEEDEDKSDIGETGTSLTPSESCTLFRRPLALNFGSAKTVLCARFLLDESRLSMPYRMHTSKHAITPIAKSTRTKRPRREPSRKSRYSPPRSVQHRISSFFLRRYDARLLLNALPSDPPSIPNSRANPNVTTSTPSQRPPIHRPASPSGWSDIASDAEDTFFFTPDEVEDYHREKRRRLLEQSREERLRARMQEDGVNGNAEEEDIWGGSDEEPDETQNGLMTRTATHLLSSPNPAQLEMRILANHGGDRRFAFLRGRWKNAWNLAKAKARLKKQEEEKPEKPVALSSALAGYGSGSDSEDEPEEPPEPLEDVPPAPAKTEEVSAQELRRQRLKKWTEERRALQQQGSSK</sequence>